<name>A0AAW6WEK7_9FUSO</name>
<evidence type="ECO:0000313" key="2">
    <source>
        <dbReference type="Proteomes" id="UP001173223"/>
    </source>
</evidence>
<accession>A0AAW6WEK7</accession>
<dbReference type="EMBL" id="JAMGTK010000019">
    <property type="protein sequence ID" value="MDK4512604.1"/>
    <property type="molecule type" value="Genomic_DNA"/>
</dbReference>
<organism evidence="1 2">
    <name type="scientific">Fusobacterium necrophorum</name>
    <dbReference type="NCBI Taxonomy" id="859"/>
    <lineage>
        <taxon>Bacteria</taxon>
        <taxon>Fusobacteriati</taxon>
        <taxon>Fusobacteriota</taxon>
        <taxon>Fusobacteriia</taxon>
        <taxon>Fusobacteriales</taxon>
        <taxon>Fusobacteriaceae</taxon>
        <taxon>Fusobacterium</taxon>
    </lineage>
</organism>
<dbReference type="AlphaFoldDB" id="A0AAW6WEK7"/>
<comment type="caution">
    <text evidence="1">The sequence shown here is derived from an EMBL/GenBank/DDBJ whole genome shotgun (WGS) entry which is preliminary data.</text>
</comment>
<gene>
    <name evidence="1" type="ORF">MWG07_10110</name>
</gene>
<dbReference type="RefSeq" id="WP_285049244.1">
    <property type="nucleotide sequence ID" value="NZ_JAMGTK010000019.1"/>
</dbReference>
<sequence length="1269" mass="143690">MLSPEERTGIKKVSLENKKVNKKPMETSNALSHIAGSVMTGADLAAIKIGDIGSMIMAPGEVLLEKVGLGTPKEIKEVLEQHRANTVNNIKERREKLDKYAEAKPLRGSVLKIGTGFIEQSVDPIQMGMNIATDGFLLNALQNTIDYWYEQTMIEDRDVKDFGMQDVVNIGTGIAMAGIVEKMKVDTLNKLYDDVDYTKKKSKGVVAPLDKIIQGNQEDSCVLDKKAIGEFYKRVDSGQTYSLPKGYHGAESISKTIDEGVIPRLRKISKANTETKLKQKYNGDTVLKDVATKGNVAQTIKPIYTEVGLAKQQALGEVADDLSGWLIKNGKYDGVTPVGNILSQVTDKIETDEMVRIWQGKSKRQEHQELQKILRNYINEFISIKSGEDVMGKEQGFYIDTLYNKQHFMTKLTDLADNIEVLSDDVENMIKSQLKNIGENIVLEEEDAALYGLGSGTYSLENTPQLLKKLLYDINATTKSVAKAGRKGTLDFQEKSLFDVAFDWVNITGKEKYSKLKELPLDKLTEEEIRFKKNFEHQLFEKFESIFKGYESNKKEVMQNIIATIVDERSGYNKVMEKFDNFTTAYKANGEATTDIKWLDFILDNGTGKELFREIESMRKGLSAYGSVKEKVFDDLALGNKSIVNMKNYAGYKLLFGLRHLREASPNIGIVNSGGYKLGFNDRYSYMKGIYQMGKTHFDLAKNVKSILDNDLSRIADPIERFETEMFIRRMLESNYSFGKKGFSSTLQAGAKIAGSGQLVSDIHRTGAAIRFTSKAMYDEFTKMRLDTMAPEMRAILESNGIGEKELMALQKQIKGFGSYGEFLKFALNSSVEEGGKLKSIFEQFTDVIGREFEAYEKDITKMEASGFLGKFFLNSQMLFKRYSMGAFNRAWKNITTYYDSDDILRYRFLSDGKFNLSGIKGTANWAKGFKHHSVNLTKMSAGLWLSTQAINYIHGKAFGTSADEMVAAKYEAMMDGDYLPILADGIVDSLADYVGYDVMFGGGSAFFGTLATNYKALQRAATSDLDNWQKVMYGVLYTVSPQNISRGIDNIKFGKNISTKLTTWSEDAQFLWKEYYRDDALEEQENGELPIERFLSKTNWEEFFENNPEKAYEVTNLPDDTDEKVVKTYASGVMGLAEESIRDEHINYAFAHEDIEEREIELKRMGLDYGTQLQEMDPKIRKLFHCVMAFKRVDDPQYLIAAMEEVNNSKNKKEALSQFLLEDEIDVFDNFADNVFRHEEELQEIASREYSDDTEGYIEFLETLRNEI</sequence>
<evidence type="ECO:0000313" key="1">
    <source>
        <dbReference type="EMBL" id="MDK4512604.1"/>
    </source>
</evidence>
<keyword evidence="2" id="KW-1185">Reference proteome</keyword>
<proteinExistence type="predicted"/>
<dbReference type="Proteomes" id="UP001173223">
    <property type="component" value="Unassembled WGS sequence"/>
</dbReference>
<reference evidence="1" key="1">
    <citation type="journal article" date="2022" name="Gene">
        <title>A genome-led study on the pathogenesis of Fusobacterium necrophorum infections.</title>
        <authorList>
            <person name="Thapa G."/>
            <person name="Jayal A."/>
            <person name="Sikazwe E."/>
            <person name="Perry T."/>
            <person name="Mohammed Al Balushi A."/>
            <person name="Livingstone P."/>
        </authorList>
    </citation>
    <scope>NUCLEOTIDE SEQUENCE</scope>
    <source>
        <strain evidence="1">BRON_8</strain>
    </source>
</reference>
<reference evidence="1" key="2">
    <citation type="submission" date="2022-04" db="EMBL/GenBank/DDBJ databases">
        <authorList>
            <person name="Livingstone P.G."/>
        </authorList>
    </citation>
    <scope>NUCLEOTIDE SEQUENCE</scope>
    <source>
        <strain evidence="1">BRON_8</strain>
    </source>
</reference>
<protein>
    <submittedName>
        <fullName evidence="1">Uncharacterized protein</fullName>
    </submittedName>
</protein>